<keyword evidence="3" id="KW-0597">Phosphoprotein</keyword>
<keyword evidence="8" id="KW-0902">Two-component regulatory system</keyword>
<feature type="transmembrane region" description="Helical" evidence="9">
    <location>
        <begin position="164"/>
        <end position="184"/>
    </location>
</feature>
<keyword evidence="6 11" id="KW-0418">Kinase</keyword>
<dbReference type="SUPFAM" id="SSF47384">
    <property type="entry name" value="Homodimeric domain of signal transducing histidine kinase"/>
    <property type="match status" value="1"/>
</dbReference>
<dbReference type="PANTHER" id="PTHR43065:SF10">
    <property type="entry name" value="PEROXIDE STRESS-ACTIVATED HISTIDINE KINASE MAK3"/>
    <property type="match status" value="1"/>
</dbReference>
<dbReference type="PANTHER" id="PTHR43065">
    <property type="entry name" value="SENSOR HISTIDINE KINASE"/>
    <property type="match status" value="1"/>
</dbReference>
<dbReference type="InterPro" id="IPR003594">
    <property type="entry name" value="HATPase_dom"/>
</dbReference>
<dbReference type="EC" id="2.7.13.3" evidence="2"/>
<evidence type="ECO:0000313" key="11">
    <source>
        <dbReference type="EMBL" id="BDV41156.1"/>
    </source>
</evidence>
<dbReference type="Gene3D" id="3.30.565.10">
    <property type="entry name" value="Histidine kinase-like ATPase, C-terminal domain"/>
    <property type="match status" value="1"/>
</dbReference>
<accession>A0ABM8EFK0</accession>
<dbReference type="PROSITE" id="PS50109">
    <property type="entry name" value="HIS_KIN"/>
    <property type="match status" value="1"/>
</dbReference>
<dbReference type="Gene3D" id="1.10.287.130">
    <property type="match status" value="1"/>
</dbReference>
<dbReference type="Pfam" id="PF00512">
    <property type="entry name" value="HisKA"/>
    <property type="match status" value="1"/>
</dbReference>
<keyword evidence="5" id="KW-0547">Nucleotide-binding</keyword>
<dbReference type="RefSeq" id="WP_282001113.1">
    <property type="nucleotide sequence ID" value="NZ_AP027151.1"/>
</dbReference>
<organism evidence="11 12">
    <name type="scientific">Geotalea uraniireducens</name>
    <dbReference type="NCBI Taxonomy" id="351604"/>
    <lineage>
        <taxon>Bacteria</taxon>
        <taxon>Pseudomonadati</taxon>
        <taxon>Thermodesulfobacteriota</taxon>
        <taxon>Desulfuromonadia</taxon>
        <taxon>Geobacterales</taxon>
        <taxon>Geobacteraceae</taxon>
        <taxon>Geotalea</taxon>
    </lineage>
</organism>
<evidence type="ECO:0000256" key="4">
    <source>
        <dbReference type="ARBA" id="ARBA00022679"/>
    </source>
</evidence>
<dbReference type="GO" id="GO:0016301">
    <property type="term" value="F:kinase activity"/>
    <property type="evidence" value="ECO:0007669"/>
    <property type="project" value="UniProtKB-KW"/>
</dbReference>
<keyword evidence="12" id="KW-1185">Reference proteome</keyword>
<gene>
    <name evidence="11" type="ORF">GURASL_00790</name>
</gene>
<evidence type="ECO:0000256" key="3">
    <source>
        <dbReference type="ARBA" id="ARBA00022553"/>
    </source>
</evidence>
<keyword evidence="4" id="KW-0808">Transferase</keyword>
<dbReference type="CDD" id="cd00075">
    <property type="entry name" value="HATPase"/>
    <property type="match status" value="1"/>
</dbReference>
<dbReference type="PRINTS" id="PR00344">
    <property type="entry name" value="BCTRLSENSOR"/>
</dbReference>
<dbReference type="Proteomes" id="UP001317705">
    <property type="component" value="Chromosome"/>
</dbReference>
<reference evidence="11 12" key="1">
    <citation type="submission" date="2022-12" db="EMBL/GenBank/DDBJ databases">
        <title>Polyphasic characterization of Geotalea uranireducens NIT-SL11 newly isolated from a complex of sewage sludge and microbially reduced graphene oxide.</title>
        <authorList>
            <person name="Xie L."/>
            <person name="Yoshida N."/>
            <person name="Meng L."/>
        </authorList>
    </citation>
    <scope>NUCLEOTIDE SEQUENCE [LARGE SCALE GENOMIC DNA]</scope>
    <source>
        <strain evidence="11 12">NIT-SL11</strain>
    </source>
</reference>
<dbReference type="InterPro" id="IPR036097">
    <property type="entry name" value="HisK_dim/P_sf"/>
</dbReference>
<dbReference type="InterPro" id="IPR036890">
    <property type="entry name" value="HATPase_C_sf"/>
</dbReference>
<dbReference type="CDD" id="cd00082">
    <property type="entry name" value="HisKA"/>
    <property type="match status" value="1"/>
</dbReference>
<evidence type="ECO:0000256" key="7">
    <source>
        <dbReference type="ARBA" id="ARBA00022840"/>
    </source>
</evidence>
<dbReference type="SUPFAM" id="SSF55874">
    <property type="entry name" value="ATPase domain of HSP90 chaperone/DNA topoisomerase II/histidine kinase"/>
    <property type="match status" value="1"/>
</dbReference>
<dbReference type="InterPro" id="IPR005467">
    <property type="entry name" value="His_kinase_dom"/>
</dbReference>
<sequence>MRRTFLSKTVTYKLLVLAAGLGLSGVLAWFAVANYYSARPVAEENLRGVALSVAEAVETLALKDPTLHTLAGFHPANVAYFALIDHHGIYRFHTNSDLIGAPAENSGDFALPEKHLPLERRVTLHTGEQAYEFIFPLRLPGEGLLLQLVLHTYRSDEVIRQARFTLILLLALLVAGWGLVIVILRLMARGNRYRQEIARQESLVRLGELGATLAHEIRNPLAGIKGFAQWIERKPTDERNRSYAERIVVEVRRLERLVGDLLAYARSEPYPMTSTPLAELLADLLSNIGNEAAAAGVRSEVDCPDELYVYANGDRLGQLLLNLCLNAIQAMPDGGVLAIAVRHDTGHLIEITVTDSGDGIPAELLPRIFEPFFTTKARGTGLGLALCRKIAEEHGGTLTAVSVPAGGARFALTLTTAPPVARKDQ</sequence>
<comment type="catalytic activity">
    <reaction evidence="1">
        <text>ATP + protein L-histidine = ADP + protein N-phospho-L-histidine.</text>
        <dbReference type="EC" id="2.7.13.3"/>
    </reaction>
</comment>
<dbReference type="EMBL" id="AP027151">
    <property type="protein sequence ID" value="BDV41156.1"/>
    <property type="molecule type" value="Genomic_DNA"/>
</dbReference>
<evidence type="ECO:0000256" key="6">
    <source>
        <dbReference type="ARBA" id="ARBA00022777"/>
    </source>
</evidence>
<keyword evidence="9" id="KW-0472">Membrane</keyword>
<feature type="domain" description="Histidine kinase" evidence="10">
    <location>
        <begin position="212"/>
        <end position="418"/>
    </location>
</feature>
<protein>
    <recommendedName>
        <fullName evidence="2">histidine kinase</fullName>
        <ecNumber evidence="2">2.7.13.3</ecNumber>
    </recommendedName>
</protein>
<evidence type="ECO:0000256" key="2">
    <source>
        <dbReference type="ARBA" id="ARBA00012438"/>
    </source>
</evidence>
<evidence type="ECO:0000256" key="5">
    <source>
        <dbReference type="ARBA" id="ARBA00022741"/>
    </source>
</evidence>
<keyword evidence="9" id="KW-0812">Transmembrane</keyword>
<dbReference type="SMART" id="SM00388">
    <property type="entry name" value="HisKA"/>
    <property type="match status" value="1"/>
</dbReference>
<evidence type="ECO:0000256" key="8">
    <source>
        <dbReference type="ARBA" id="ARBA00023012"/>
    </source>
</evidence>
<dbReference type="Pfam" id="PF02518">
    <property type="entry name" value="HATPase_c"/>
    <property type="match status" value="1"/>
</dbReference>
<evidence type="ECO:0000313" key="12">
    <source>
        <dbReference type="Proteomes" id="UP001317705"/>
    </source>
</evidence>
<evidence type="ECO:0000256" key="1">
    <source>
        <dbReference type="ARBA" id="ARBA00000085"/>
    </source>
</evidence>
<keyword evidence="9" id="KW-1133">Transmembrane helix</keyword>
<evidence type="ECO:0000256" key="9">
    <source>
        <dbReference type="SAM" id="Phobius"/>
    </source>
</evidence>
<name>A0ABM8EFK0_9BACT</name>
<dbReference type="InterPro" id="IPR004358">
    <property type="entry name" value="Sig_transdc_His_kin-like_C"/>
</dbReference>
<dbReference type="InterPro" id="IPR003661">
    <property type="entry name" value="HisK_dim/P_dom"/>
</dbReference>
<proteinExistence type="predicted"/>
<dbReference type="SMART" id="SM00387">
    <property type="entry name" value="HATPase_c"/>
    <property type="match status" value="1"/>
</dbReference>
<evidence type="ECO:0000259" key="10">
    <source>
        <dbReference type="PROSITE" id="PS50109"/>
    </source>
</evidence>
<keyword evidence="7" id="KW-0067">ATP-binding</keyword>